<sequence length="176" mass="19798">MKFGKYKYEQYEIPDPCVLDVADQFYKGAMVLHGQPAFSGVVVPMITNAVLSLELYIKSLNTISVIKEYEDFGNGVKGGKVTGVPRVKVHTLSLLLGAIPKEVIDNINEIYAEGASKYSFDDLIELVKKYDTLFVDVRYSFENDVLAGFNFVDLFNCIDAIKTVIKNIKPIHWAYL</sequence>
<name>A0A1G9L7H1_9BACT</name>
<dbReference type="EMBL" id="FNGA01000006">
    <property type="protein sequence ID" value="SDL57707.1"/>
    <property type="molecule type" value="Genomic_DNA"/>
</dbReference>
<organism evidence="1 2">
    <name type="scientific">Maridesulfovibrio ferrireducens</name>
    <dbReference type="NCBI Taxonomy" id="246191"/>
    <lineage>
        <taxon>Bacteria</taxon>
        <taxon>Pseudomonadati</taxon>
        <taxon>Thermodesulfobacteriota</taxon>
        <taxon>Desulfovibrionia</taxon>
        <taxon>Desulfovibrionales</taxon>
        <taxon>Desulfovibrionaceae</taxon>
        <taxon>Maridesulfovibrio</taxon>
    </lineage>
</organism>
<keyword evidence="2" id="KW-1185">Reference proteome</keyword>
<evidence type="ECO:0000313" key="1">
    <source>
        <dbReference type="EMBL" id="SDL57707.1"/>
    </source>
</evidence>
<evidence type="ECO:0000313" key="2">
    <source>
        <dbReference type="Proteomes" id="UP000199053"/>
    </source>
</evidence>
<dbReference type="Proteomes" id="UP000199053">
    <property type="component" value="Unassembled WGS sequence"/>
</dbReference>
<protein>
    <submittedName>
        <fullName evidence="1">Uncharacterized protein</fullName>
    </submittedName>
</protein>
<gene>
    <name evidence="1" type="ORF">SAMN05660337_3307</name>
</gene>
<accession>A0A1G9L7H1</accession>
<proteinExistence type="predicted"/>
<reference evidence="2" key="1">
    <citation type="submission" date="2016-10" db="EMBL/GenBank/DDBJ databases">
        <authorList>
            <person name="Varghese N."/>
            <person name="Submissions S."/>
        </authorList>
    </citation>
    <scope>NUCLEOTIDE SEQUENCE [LARGE SCALE GENOMIC DNA]</scope>
    <source>
        <strain evidence="2">DSM 16995</strain>
    </source>
</reference>
<dbReference type="AlphaFoldDB" id="A0A1G9L7H1"/>
<dbReference type="OrthoDB" id="5915958at2"/>
<dbReference type="RefSeq" id="WP_092163097.1">
    <property type="nucleotide sequence ID" value="NZ_FNGA01000006.1"/>
</dbReference>